<evidence type="ECO:0000256" key="7">
    <source>
        <dbReference type="ARBA" id="ARBA00022692"/>
    </source>
</evidence>
<dbReference type="GO" id="GO:0005524">
    <property type="term" value="F:ATP binding"/>
    <property type="evidence" value="ECO:0007669"/>
    <property type="project" value="UniProtKB-KW"/>
</dbReference>
<name>A0A0P6X6R9_9CHLR</name>
<dbReference type="PATRIC" id="fig|1134406.4.peg.1641"/>
<dbReference type="CDD" id="cd06225">
    <property type="entry name" value="HAMP"/>
    <property type="match status" value="1"/>
</dbReference>
<dbReference type="Pfam" id="PF02518">
    <property type="entry name" value="HATPase_c"/>
    <property type="match status" value="1"/>
</dbReference>
<evidence type="ECO:0000256" key="6">
    <source>
        <dbReference type="ARBA" id="ARBA00022679"/>
    </source>
</evidence>
<evidence type="ECO:0000256" key="8">
    <source>
        <dbReference type="ARBA" id="ARBA00022741"/>
    </source>
</evidence>
<dbReference type="AlphaFoldDB" id="A0A0P6X6R9"/>
<dbReference type="SUPFAM" id="SSF55874">
    <property type="entry name" value="ATPase domain of HSP90 chaperone/DNA topoisomerase II/histidine kinase"/>
    <property type="match status" value="1"/>
</dbReference>
<dbReference type="Pfam" id="PF00672">
    <property type="entry name" value="HAMP"/>
    <property type="match status" value="1"/>
</dbReference>
<reference evidence="18 19" key="1">
    <citation type="submission" date="2015-07" db="EMBL/GenBank/DDBJ databases">
        <title>Genome sequence of Ornatilinea apprima DSM 23815.</title>
        <authorList>
            <person name="Hemp J."/>
            <person name="Ward L.M."/>
            <person name="Pace L.A."/>
            <person name="Fischer W.W."/>
        </authorList>
    </citation>
    <scope>NUCLEOTIDE SEQUENCE [LARGE SCALE GENOMIC DNA]</scope>
    <source>
        <strain evidence="18 19">P3M-1</strain>
    </source>
</reference>
<evidence type="ECO:0000256" key="12">
    <source>
        <dbReference type="ARBA" id="ARBA00023012"/>
    </source>
</evidence>
<dbReference type="SMART" id="SM00304">
    <property type="entry name" value="HAMP"/>
    <property type="match status" value="2"/>
</dbReference>
<accession>A0A0P6X6R9</accession>
<keyword evidence="5" id="KW-0597">Phosphoprotein</keyword>
<gene>
    <name evidence="18" type="ORF">ADN00_05825</name>
</gene>
<evidence type="ECO:0000256" key="1">
    <source>
        <dbReference type="ARBA" id="ARBA00000085"/>
    </source>
</evidence>
<dbReference type="SMART" id="SM00387">
    <property type="entry name" value="HATPase_c"/>
    <property type="match status" value="1"/>
</dbReference>
<dbReference type="PANTHER" id="PTHR45436:SF5">
    <property type="entry name" value="SENSOR HISTIDINE KINASE TRCS"/>
    <property type="match status" value="1"/>
</dbReference>
<dbReference type="Gene3D" id="6.10.340.10">
    <property type="match status" value="1"/>
</dbReference>
<dbReference type="InterPro" id="IPR003594">
    <property type="entry name" value="HATPase_dom"/>
</dbReference>
<dbReference type="FunFam" id="3.30.565.10:FF:000023">
    <property type="entry name" value="PAS domain-containing sensor histidine kinase"/>
    <property type="match status" value="1"/>
</dbReference>
<keyword evidence="12" id="KW-0902">Two-component regulatory system</keyword>
<keyword evidence="7 15" id="KW-0812">Transmembrane</keyword>
<evidence type="ECO:0000256" key="5">
    <source>
        <dbReference type="ARBA" id="ARBA00022553"/>
    </source>
</evidence>
<evidence type="ECO:0000313" key="19">
    <source>
        <dbReference type="Proteomes" id="UP000050417"/>
    </source>
</evidence>
<keyword evidence="19" id="KW-1185">Reference proteome</keyword>
<feature type="transmembrane region" description="Helical" evidence="15">
    <location>
        <begin position="139"/>
        <end position="161"/>
    </location>
</feature>
<dbReference type="PRINTS" id="PR00344">
    <property type="entry name" value="BCTRLSENSOR"/>
</dbReference>
<dbReference type="InterPro" id="IPR050428">
    <property type="entry name" value="TCS_sensor_his_kinase"/>
</dbReference>
<dbReference type="InterPro" id="IPR036097">
    <property type="entry name" value="HisK_dim/P_sf"/>
</dbReference>
<dbReference type="STRING" id="1134406.ADN00_05825"/>
<evidence type="ECO:0000256" key="9">
    <source>
        <dbReference type="ARBA" id="ARBA00022777"/>
    </source>
</evidence>
<comment type="subcellular location">
    <subcellularLocation>
        <location evidence="2">Cell membrane</location>
    </subcellularLocation>
</comment>
<keyword evidence="14" id="KW-0175">Coiled coil</keyword>
<evidence type="ECO:0000259" key="17">
    <source>
        <dbReference type="PROSITE" id="PS50885"/>
    </source>
</evidence>
<proteinExistence type="predicted"/>
<keyword evidence="11 15" id="KW-1133">Transmembrane helix</keyword>
<feature type="domain" description="Histidine kinase" evidence="16">
    <location>
        <begin position="221"/>
        <end position="438"/>
    </location>
</feature>
<evidence type="ECO:0000256" key="10">
    <source>
        <dbReference type="ARBA" id="ARBA00022840"/>
    </source>
</evidence>
<keyword evidence="4" id="KW-1003">Cell membrane</keyword>
<dbReference type="InterPro" id="IPR003660">
    <property type="entry name" value="HAMP_dom"/>
</dbReference>
<dbReference type="EMBL" id="LGCL01000016">
    <property type="protein sequence ID" value="KPL78756.1"/>
    <property type="molecule type" value="Genomic_DNA"/>
</dbReference>
<comment type="caution">
    <text evidence="18">The sequence shown here is derived from an EMBL/GenBank/DDBJ whole genome shotgun (WGS) entry which is preliminary data.</text>
</comment>
<dbReference type="Proteomes" id="UP000050417">
    <property type="component" value="Unassembled WGS sequence"/>
</dbReference>
<dbReference type="InterPro" id="IPR005467">
    <property type="entry name" value="His_kinase_dom"/>
</dbReference>
<dbReference type="GO" id="GO:0005886">
    <property type="term" value="C:plasma membrane"/>
    <property type="evidence" value="ECO:0007669"/>
    <property type="project" value="UniProtKB-SubCell"/>
</dbReference>
<evidence type="ECO:0000259" key="16">
    <source>
        <dbReference type="PROSITE" id="PS50109"/>
    </source>
</evidence>
<evidence type="ECO:0000256" key="14">
    <source>
        <dbReference type="SAM" id="Coils"/>
    </source>
</evidence>
<keyword evidence="10" id="KW-0067">ATP-binding</keyword>
<dbReference type="PANTHER" id="PTHR45436">
    <property type="entry name" value="SENSOR HISTIDINE KINASE YKOH"/>
    <property type="match status" value="1"/>
</dbReference>
<evidence type="ECO:0000256" key="2">
    <source>
        <dbReference type="ARBA" id="ARBA00004236"/>
    </source>
</evidence>
<dbReference type="CDD" id="cd00075">
    <property type="entry name" value="HATPase"/>
    <property type="match status" value="1"/>
</dbReference>
<keyword evidence="6" id="KW-0808">Transferase</keyword>
<evidence type="ECO:0000313" key="18">
    <source>
        <dbReference type="EMBL" id="KPL78756.1"/>
    </source>
</evidence>
<dbReference type="InterPro" id="IPR036890">
    <property type="entry name" value="HATPase_C_sf"/>
</dbReference>
<keyword evidence="8" id="KW-0547">Nucleotide-binding</keyword>
<comment type="catalytic activity">
    <reaction evidence="1">
        <text>ATP + protein L-histidine = ADP + protein N-phospho-L-histidine.</text>
        <dbReference type="EC" id="2.7.13.3"/>
    </reaction>
</comment>
<dbReference type="GO" id="GO:0000155">
    <property type="term" value="F:phosphorelay sensor kinase activity"/>
    <property type="evidence" value="ECO:0007669"/>
    <property type="project" value="InterPro"/>
</dbReference>
<keyword evidence="9" id="KW-0418">Kinase</keyword>
<dbReference type="SUPFAM" id="SSF47384">
    <property type="entry name" value="Homodimeric domain of signal transducing histidine kinase"/>
    <property type="match status" value="1"/>
</dbReference>
<evidence type="ECO:0000256" key="3">
    <source>
        <dbReference type="ARBA" id="ARBA00012438"/>
    </source>
</evidence>
<feature type="domain" description="HAMP" evidence="17">
    <location>
        <begin position="161"/>
        <end position="213"/>
    </location>
</feature>
<evidence type="ECO:0000256" key="15">
    <source>
        <dbReference type="SAM" id="Phobius"/>
    </source>
</evidence>
<dbReference type="InterPro" id="IPR004358">
    <property type="entry name" value="Sig_transdc_His_kin-like_C"/>
</dbReference>
<dbReference type="Pfam" id="PF00512">
    <property type="entry name" value="HisKA"/>
    <property type="match status" value="1"/>
</dbReference>
<evidence type="ECO:0000256" key="13">
    <source>
        <dbReference type="ARBA" id="ARBA00023136"/>
    </source>
</evidence>
<dbReference type="SUPFAM" id="SSF158472">
    <property type="entry name" value="HAMP domain-like"/>
    <property type="match status" value="1"/>
</dbReference>
<feature type="coiled-coil region" evidence="14">
    <location>
        <begin position="194"/>
        <end position="221"/>
    </location>
</feature>
<evidence type="ECO:0000256" key="11">
    <source>
        <dbReference type="ARBA" id="ARBA00022989"/>
    </source>
</evidence>
<organism evidence="18 19">
    <name type="scientific">Ornatilinea apprima</name>
    <dbReference type="NCBI Taxonomy" id="1134406"/>
    <lineage>
        <taxon>Bacteria</taxon>
        <taxon>Bacillati</taxon>
        <taxon>Chloroflexota</taxon>
        <taxon>Anaerolineae</taxon>
        <taxon>Anaerolineales</taxon>
        <taxon>Anaerolineaceae</taxon>
        <taxon>Ornatilinea</taxon>
    </lineage>
</organism>
<dbReference type="PROSITE" id="PS50885">
    <property type="entry name" value="HAMP"/>
    <property type="match status" value="1"/>
</dbReference>
<keyword evidence="13 15" id="KW-0472">Membrane</keyword>
<dbReference type="InterPro" id="IPR003661">
    <property type="entry name" value="HisK_dim/P_dom"/>
</dbReference>
<protein>
    <recommendedName>
        <fullName evidence="3">histidine kinase</fullName>
        <ecNumber evidence="3">2.7.13.3</ecNumber>
    </recommendedName>
</protein>
<dbReference type="EC" id="2.7.13.3" evidence="3"/>
<dbReference type="Gene3D" id="3.30.565.10">
    <property type="entry name" value="Histidine kinase-like ATPase, C-terminal domain"/>
    <property type="match status" value="1"/>
</dbReference>
<evidence type="ECO:0000256" key="4">
    <source>
        <dbReference type="ARBA" id="ARBA00022475"/>
    </source>
</evidence>
<dbReference type="SMART" id="SM00388">
    <property type="entry name" value="HisKA"/>
    <property type="match status" value="1"/>
</dbReference>
<dbReference type="PROSITE" id="PS50109">
    <property type="entry name" value="HIS_KIN"/>
    <property type="match status" value="1"/>
</dbReference>
<sequence length="439" mass="47743">MLYVLETRLLLPMVYRNLEKDATLMAEITRNQPVFWQYGEAAQALVDGVSPYLSGSLSILTTNGNLLATSRAPAGDLSGEVVELPDMKAVRQGQTIQLKRGTLAEVFAPVYDLNNRMIGVVRMTTQVVTVTDEVYQLRYILGGVLLLGVLAGVGFGSYLAISINKPIQRVSRSIRELANGNWQTHLEVEGPEELQALSQEVNLLVDRLQNLEKTRQQLLSNLVHELGRPLGALHSASQALLKGADKDAELAKDLLTGMDSEIGRLQMLLNDLAGLHDQTLGRMDLKRKPVEIADWLATVLSPWRAEADTKGVRWQVSVPTDLPAVEMDPDRMAQAVGNLLSNAIKFTPAGGAIRVETSVNSGWLEIGVADSGPGIAAEEQEKIFQPFYHGAQNRRVVEGMGLGLSIARDIVQAHGGEIKLTSAPGQGSCFMLRIPIQSA</sequence>
<dbReference type="Gene3D" id="1.10.287.130">
    <property type="match status" value="1"/>
</dbReference>
<dbReference type="CDD" id="cd00082">
    <property type="entry name" value="HisKA"/>
    <property type="match status" value="1"/>
</dbReference>